<reference evidence="4" key="1">
    <citation type="submission" date="2020-01" db="EMBL/GenBank/DDBJ databases">
        <title>Draft genome sequence of the Termite Coptotermes fromosanus.</title>
        <authorList>
            <person name="Itakura S."/>
            <person name="Yosikawa Y."/>
            <person name="Umezawa K."/>
        </authorList>
    </citation>
    <scope>NUCLEOTIDE SEQUENCE [LARGE SCALE GENOMIC DNA]</scope>
</reference>
<dbReference type="FunCoup" id="A0A6L2Q7Z4">
    <property type="interactions" value="130"/>
</dbReference>
<dbReference type="AlphaFoldDB" id="A0A6L2Q7Z4"/>
<feature type="region of interest" description="Disordered" evidence="1">
    <location>
        <begin position="1"/>
        <end position="22"/>
    </location>
</feature>
<feature type="compositionally biased region" description="Basic and acidic residues" evidence="1">
    <location>
        <begin position="1"/>
        <end position="18"/>
    </location>
</feature>
<feature type="compositionally biased region" description="Low complexity" evidence="1">
    <location>
        <begin position="35"/>
        <end position="51"/>
    </location>
</feature>
<name>A0A6L2Q7Z4_COPFO</name>
<dbReference type="PANTHER" id="PTHR14499:SF67">
    <property type="entry name" value="BTB_POZ DOMAIN-CONTAINING PROTEIN TIWAZ"/>
    <property type="match status" value="1"/>
</dbReference>
<keyword evidence="4" id="KW-1185">Reference proteome</keyword>
<dbReference type="Gene3D" id="3.30.710.10">
    <property type="entry name" value="Potassium Channel Kv1.1, Chain A"/>
    <property type="match status" value="1"/>
</dbReference>
<dbReference type="InterPro" id="IPR000210">
    <property type="entry name" value="BTB/POZ_dom"/>
</dbReference>
<dbReference type="PANTHER" id="PTHR14499">
    <property type="entry name" value="POTASSIUM CHANNEL TETRAMERIZATION DOMAIN-CONTAINING"/>
    <property type="match status" value="1"/>
</dbReference>
<evidence type="ECO:0000313" key="4">
    <source>
        <dbReference type="Proteomes" id="UP000502823"/>
    </source>
</evidence>
<dbReference type="InterPro" id="IPR003131">
    <property type="entry name" value="T1-type_BTB"/>
</dbReference>
<dbReference type="InParanoid" id="A0A6L2Q7Z4"/>
<sequence length="611" mass="68504">RKCEIRGDADGKEPKDLTSSRAMFPSTQIKMRLLSPSSSPATSPTMSNSSSPTPPALNYNHKITGIPCVAAASRYTAPVHIDVGGTIYTSSLETLTKYPESRLAKLFNGSIPIVLDSLKQHYFIDRDGGMFRHILNFMRNSRLLIPENFADLDLLLEEARYFDIAPMCRQLEQMKKERLKNPGSLTNMKSAGMGRGTGDPENHQQQHQQPSHHQQHEEYECVALHISPDLGERIMLSGERALLDEVFPETNQALLDARSSVAWNQHDARHVIRFPLNGYCKLNSVQAITRLLNAGFRVAASNGGGVEGQQFSEYLFRVLFEEWLSPHLRIDSDVAEPGITQLYLKEPPLDPNLKDLEPSCHGYCELNIPDMEPIGSWTLEGICREVDPVQGDEGRERCSPRVRRLGMLKAPGAEGACNMTDLPIVAAGEDRSCVTAAPQRQRPTLLDASQTSLQELDNEVSIAGITTHDSTPQCVGMFLDDEATEIRTQAVSRNVMHLMYSIASPVKRISIIRAEQGHLNPMNCHFWTAYLSENAELGVVEKEIQNDAITVKVTPQSKYQSYSRRRAIQRKRFMDTNCRPSKWQDTPFIAKEPTETWGCLMLDSRRNSARE</sequence>
<dbReference type="Proteomes" id="UP000502823">
    <property type="component" value="Unassembled WGS sequence"/>
</dbReference>
<dbReference type="Pfam" id="PF02214">
    <property type="entry name" value="BTB_2"/>
    <property type="match status" value="1"/>
</dbReference>
<proteinExistence type="predicted"/>
<evidence type="ECO:0000256" key="1">
    <source>
        <dbReference type="SAM" id="MobiDB-lite"/>
    </source>
</evidence>
<dbReference type="OrthoDB" id="2414723at2759"/>
<feature type="non-terminal residue" evidence="3">
    <location>
        <position position="1"/>
    </location>
</feature>
<dbReference type="Pfam" id="PF20871">
    <property type="entry name" value="KCTD1-15_CTD"/>
    <property type="match status" value="1"/>
</dbReference>
<feature type="domain" description="BTB" evidence="2">
    <location>
        <begin position="77"/>
        <end position="179"/>
    </location>
</feature>
<dbReference type="SUPFAM" id="SSF54695">
    <property type="entry name" value="POZ domain"/>
    <property type="match status" value="1"/>
</dbReference>
<protein>
    <recommendedName>
        <fullName evidence="2">BTB domain-containing protein</fullName>
    </recommendedName>
</protein>
<gene>
    <name evidence="3" type="ORF">Cfor_07578</name>
</gene>
<dbReference type="InterPro" id="IPR048595">
    <property type="entry name" value="KCTD1-15-like_C"/>
</dbReference>
<evidence type="ECO:0000313" key="3">
    <source>
        <dbReference type="EMBL" id="GFG40514.1"/>
    </source>
</evidence>
<dbReference type="SMART" id="SM00225">
    <property type="entry name" value="BTB"/>
    <property type="match status" value="1"/>
</dbReference>
<feature type="region of interest" description="Disordered" evidence="1">
    <location>
        <begin position="34"/>
        <end position="55"/>
    </location>
</feature>
<dbReference type="CDD" id="cd18361">
    <property type="entry name" value="BTB_POZ_KCTD1-like"/>
    <property type="match status" value="1"/>
</dbReference>
<organism evidence="3 4">
    <name type="scientific">Coptotermes formosanus</name>
    <name type="common">Formosan subterranean termite</name>
    <dbReference type="NCBI Taxonomy" id="36987"/>
    <lineage>
        <taxon>Eukaryota</taxon>
        <taxon>Metazoa</taxon>
        <taxon>Ecdysozoa</taxon>
        <taxon>Arthropoda</taxon>
        <taxon>Hexapoda</taxon>
        <taxon>Insecta</taxon>
        <taxon>Pterygota</taxon>
        <taxon>Neoptera</taxon>
        <taxon>Polyneoptera</taxon>
        <taxon>Dictyoptera</taxon>
        <taxon>Blattodea</taxon>
        <taxon>Blattoidea</taxon>
        <taxon>Termitoidae</taxon>
        <taxon>Rhinotermitidae</taxon>
        <taxon>Coptotermes</taxon>
    </lineage>
</organism>
<dbReference type="InterPro" id="IPR011333">
    <property type="entry name" value="SKP1/BTB/POZ_sf"/>
</dbReference>
<dbReference type="GO" id="GO:0051260">
    <property type="term" value="P:protein homooligomerization"/>
    <property type="evidence" value="ECO:0007669"/>
    <property type="project" value="InterPro"/>
</dbReference>
<evidence type="ECO:0000259" key="2">
    <source>
        <dbReference type="SMART" id="SM00225"/>
    </source>
</evidence>
<comment type="caution">
    <text evidence="3">The sequence shown here is derived from an EMBL/GenBank/DDBJ whole genome shotgun (WGS) entry which is preliminary data.</text>
</comment>
<feature type="region of interest" description="Disordered" evidence="1">
    <location>
        <begin position="176"/>
        <end position="217"/>
    </location>
</feature>
<accession>A0A6L2Q7Z4</accession>
<dbReference type="EMBL" id="BLKM01002188">
    <property type="protein sequence ID" value="GFG40514.1"/>
    <property type="molecule type" value="Genomic_DNA"/>
</dbReference>